<dbReference type="Gene3D" id="1.20.1280.50">
    <property type="match status" value="1"/>
</dbReference>
<dbReference type="EMBL" id="CACVBM020001762">
    <property type="protein sequence ID" value="CAA7059227.1"/>
    <property type="molecule type" value="Genomic_DNA"/>
</dbReference>
<dbReference type="Proteomes" id="UP000467841">
    <property type="component" value="Unassembled WGS sequence"/>
</dbReference>
<accession>A0A6D2LDL3</accession>
<evidence type="ECO:0000313" key="3">
    <source>
        <dbReference type="Proteomes" id="UP000467841"/>
    </source>
</evidence>
<dbReference type="PROSITE" id="PS50181">
    <property type="entry name" value="FBOX"/>
    <property type="match status" value="1"/>
</dbReference>
<dbReference type="InterPro" id="IPR036047">
    <property type="entry name" value="F-box-like_dom_sf"/>
</dbReference>
<dbReference type="InterPro" id="IPR017451">
    <property type="entry name" value="F-box-assoc_interact_dom"/>
</dbReference>
<comment type="caution">
    <text evidence="2">The sequence shown here is derived from an EMBL/GenBank/DDBJ whole genome shotgun (WGS) entry which is preliminary data.</text>
</comment>
<dbReference type="Pfam" id="PF07734">
    <property type="entry name" value="FBA_1"/>
    <property type="match status" value="1"/>
</dbReference>
<dbReference type="InterPro" id="IPR001810">
    <property type="entry name" value="F-box_dom"/>
</dbReference>
<evidence type="ECO:0000313" key="2">
    <source>
        <dbReference type="EMBL" id="CAA7059227.1"/>
    </source>
</evidence>
<dbReference type="PANTHER" id="PTHR31672">
    <property type="entry name" value="BNACNNG10540D PROTEIN"/>
    <property type="match status" value="1"/>
</dbReference>
<organism evidence="2 3">
    <name type="scientific">Microthlaspi erraticum</name>
    <dbReference type="NCBI Taxonomy" id="1685480"/>
    <lineage>
        <taxon>Eukaryota</taxon>
        <taxon>Viridiplantae</taxon>
        <taxon>Streptophyta</taxon>
        <taxon>Embryophyta</taxon>
        <taxon>Tracheophyta</taxon>
        <taxon>Spermatophyta</taxon>
        <taxon>Magnoliopsida</taxon>
        <taxon>eudicotyledons</taxon>
        <taxon>Gunneridae</taxon>
        <taxon>Pentapetalae</taxon>
        <taxon>rosids</taxon>
        <taxon>malvids</taxon>
        <taxon>Brassicales</taxon>
        <taxon>Brassicaceae</taxon>
        <taxon>Coluteocarpeae</taxon>
        <taxon>Microthlaspi</taxon>
    </lineage>
</organism>
<dbReference type="NCBIfam" id="TIGR01640">
    <property type="entry name" value="F_box_assoc_1"/>
    <property type="match status" value="1"/>
</dbReference>
<gene>
    <name evidence="2" type="ORF">MERR_LOCUS46463</name>
</gene>
<keyword evidence="3" id="KW-1185">Reference proteome</keyword>
<name>A0A6D2LDL3_9BRAS</name>
<reference evidence="2" key="1">
    <citation type="submission" date="2020-01" db="EMBL/GenBank/DDBJ databases">
        <authorList>
            <person name="Mishra B."/>
        </authorList>
    </citation>
    <scope>NUCLEOTIDE SEQUENCE [LARGE SCALE GENOMIC DNA]</scope>
</reference>
<dbReference type="SUPFAM" id="SSF81383">
    <property type="entry name" value="F-box domain"/>
    <property type="match status" value="1"/>
</dbReference>
<sequence length="403" mass="47255">MTTISDLPKELVEEILSRVPLKSMRAVRLTCKKLNTISESKSFSKMHIGKTTAVKKGEFWMVVLMNYTLSLVSVFINGDNPSTKPQGKLSCLDEQVKISQVFHCEGLLLCVLEKDDTKVVIWNPYLGQTRCIEYRNSHPPQGWDRFSYALGYEDRKSCRKLKFLRFIDRYYNGEQENEFVWYEIYDFDFGSWKTLDVTPHWRKLFVSRGVSFKGNTYWPALESNSQDGLTKHIICFDFTSKSFGPLLRLPFGARYDDYVTLSCVREEKLAVSHTHHEVNPYEIDIWITTKIEAEEVLWSKFLTLDTEPNFYMTLCKSFFIDEEKKVFMGFEEDYHKTFNILGEDGYFRELDFGERPYRDCSAYVSYVPSLMQIKQPASGGKRKQESDLEILRYDKKLKTGRDF</sequence>
<dbReference type="OrthoDB" id="1023747at2759"/>
<dbReference type="Pfam" id="PF00646">
    <property type="entry name" value="F-box"/>
    <property type="match status" value="1"/>
</dbReference>
<dbReference type="InterPro" id="IPR006527">
    <property type="entry name" value="F-box-assoc_dom_typ1"/>
</dbReference>
<feature type="domain" description="F-box" evidence="1">
    <location>
        <begin position="1"/>
        <end position="46"/>
    </location>
</feature>
<proteinExistence type="predicted"/>
<dbReference type="AlphaFoldDB" id="A0A6D2LDL3"/>
<dbReference type="PANTHER" id="PTHR31672:SF13">
    <property type="entry name" value="F-BOX PROTEIN CPR30-LIKE"/>
    <property type="match status" value="1"/>
</dbReference>
<evidence type="ECO:0000259" key="1">
    <source>
        <dbReference type="PROSITE" id="PS50181"/>
    </source>
</evidence>
<protein>
    <recommendedName>
        <fullName evidence="1">F-box domain-containing protein</fullName>
    </recommendedName>
</protein>
<dbReference type="InterPro" id="IPR050796">
    <property type="entry name" value="SCF_F-box_component"/>
</dbReference>
<dbReference type="CDD" id="cd22157">
    <property type="entry name" value="F-box_AtFBW1-like"/>
    <property type="match status" value="1"/>
</dbReference>
<dbReference type="SMART" id="SM00256">
    <property type="entry name" value="FBOX"/>
    <property type="match status" value="1"/>
</dbReference>